<dbReference type="Proteomes" id="UP001225646">
    <property type="component" value="Unassembled WGS sequence"/>
</dbReference>
<accession>A0ABT9VMB1</accession>
<dbReference type="PROSITE" id="PS51257">
    <property type="entry name" value="PROKAR_LIPOPROTEIN"/>
    <property type="match status" value="1"/>
</dbReference>
<comment type="caution">
    <text evidence="1">The sequence shown here is derived from an EMBL/GenBank/DDBJ whole genome shotgun (WGS) entry which is preliminary data.</text>
</comment>
<protein>
    <recommendedName>
        <fullName evidence="3">Small peptidoglycan-associated lipoprotein</fullName>
    </recommendedName>
</protein>
<evidence type="ECO:0000313" key="2">
    <source>
        <dbReference type="Proteomes" id="UP001225646"/>
    </source>
</evidence>
<reference evidence="1 2" key="1">
    <citation type="submission" date="2023-07" db="EMBL/GenBank/DDBJ databases">
        <title>Genomic Encyclopedia of Type Strains, Phase IV (KMG-IV): sequencing the most valuable type-strain genomes for metagenomic binning, comparative biology and taxonomic classification.</title>
        <authorList>
            <person name="Goeker M."/>
        </authorList>
    </citation>
    <scope>NUCLEOTIDE SEQUENCE [LARGE SCALE GENOMIC DNA]</scope>
    <source>
        <strain evidence="1 2">DSM 19092</strain>
    </source>
</reference>
<dbReference type="EMBL" id="JAUSTR010000003">
    <property type="protein sequence ID" value="MDQ0162114.1"/>
    <property type="molecule type" value="Genomic_DNA"/>
</dbReference>
<gene>
    <name evidence="1" type="ORF">J2S06_001190</name>
</gene>
<dbReference type="RefSeq" id="WP_052659296.1">
    <property type="nucleotide sequence ID" value="NZ_JAUSTR010000003.1"/>
</dbReference>
<name>A0ABT9VMB1_9BACI</name>
<proteinExistence type="predicted"/>
<sequence>MQKVTVALFIVLLLSSCSPYSKNDKLKAIQFDDRQIVFFSDDRSIHEEAVYYDALLDLKHDFPREIQNMKVFYRKQTDHPPFDIKTYPSLVVVENNKIIVHIKGPVESKDEIVLPLTKALSE</sequence>
<evidence type="ECO:0000313" key="1">
    <source>
        <dbReference type="EMBL" id="MDQ0162114.1"/>
    </source>
</evidence>
<organism evidence="1 2">
    <name type="scientific">Aeribacillus alveayuensis</name>
    <dbReference type="NCBI Taxonomy" id="279215"/>
    <lineage>
        <taxon>Bacteria</taxon>
        <taxon>Bacillati</taxon>
        <taxon>Bacillota</taxon>
        <taxon>Bacilli</taxon>
        <taxon>Bacillales</taxon>
        <taxon>Bacillaceae</taxon>
        <taxon>Aeribacillus</taxon>
    </lineage>
</organism>
<keyword evidence="2" id="KW-1185">Reference proteome</keyword>
<evidence type="ECO:0008006" key="3">
    <source>
        <dbReference type="Google" id="ProtNLM"/>
    </source>
</evidence>